<proteinExistence type="predicted"/>
<dbReference type="EMBL" id="BGPR01002569">
    <property type="protein sequence ID" value="GBM75630.1"/>
    <property type="molecule type" value="Genomic_DNA"/>
</dbReference>
<evidence type="ECO:0000313" key="2">
    <source>
        <dbReference type="Proteomes" id="UP000499080"/>
    </source>
</evidence>
<keyword evidence="2" id="KW-1185">Reference proteome</keyword>
<comment type="caution">
    <text evidence="1">The sequence shown here is derived from an EMBL/GenBank/DDBJ whole genome shotgun (WGS) entry which is preliminary data.</text>
</comment>
<reference evidence="1 2" key="1">
    <citation type="journal article" date="2019" name="Sci. Rep.">
        <title>Orb-weaving spider Araneus ventricosus genome elucidates the spidroin gene catalogue.</title>
        <authorList>
            <person name="Kono N."/>
            <person name="Nakamura H."/>
            <person name="Ohtoshi R."/>
            <person name="Moran D.A.P."/>
            <person name="Shinohara A."/>
            <person name="Yoshida Y."/>
            <person name="Fujiwara M."/>
            <person name="Mori M."/>
            <person name="Tomita M."/>
            <person name="Arakawa K."/>
        </authorList>
    </citation>
    <scope>NUCLEOTIDE SEQUENCE [LARGE SCALE GENOMIC DNA]</scope>
</reference>
<dbReference type="AlphaFoldDB" id="A0A4Y2IDJ2"/>
<sequence length="85" mass="9683">MHLWHAEDGALLVPDEAGMERGGWLSEAEAIGVFWRPPRSTDEVTQNQKLEVFQYPLLVCFLRVLQLSSSSRLTDDDESVMESNF</sequence>
<gene>
    <name evidence="1" type="ORF">AVEN_15962_1</name>
</gene>
<accession>A0A4Y2IDJ2</accession>
<dbReference type="Proteomes" id="UP000499080">
    <property type="component" value="Unassembled WGS sequence"/>
</dbReference>
<protein>
    <submittedName>
        <fullName evidence="1">Uncharacterized protein</fullName>
    </submittedName>
</protein>
<evidence type="ECO:0000313" key="1">
    <source>
        <dbReference type="EMBL" id="GBM75630.1"/>
    </source>
</evidence>
<organism evidence="1 2">
    <name type="scientific">Araneus ventricosus</name>
    <name type="common">Orbweaver spider</name>
    <name type="synonym">Epeira ventricosa</name>
    <dbReference type="NCBI Taxonomy" id="182803"/>
    <lineage>
        <taxon>Eukaryota</taxon>
        <taxon>Metazoa</taxon>
        <taxon>Ecdysozoa</taxon>
        <taxon>Arthropoda</taxon>
        <taxon>Chelicerata</taxon>
        <taxon>Arachnida</taxon>
        <taxon>Araneae</taxon>
        <taxon>Araneomorphae</taxon>
        <taxon>Entelegynae</taxon>
        <taxon>Araneoidea</taxon>
        <taxon>Araneidae</taxon>
        <taxon>Araneus</taxon>
    </lineage>
</organism>
<name>A0A4Y2IDJ2_ARAVE</name>